<keyword evidence="4" id="KW-1185">Reference proteome</keyword>
<dbReference type="PANTHER" id="PTHR34987:SF4">
    <property type="entry name" value="ALPHA-L-RHAMNOSIDASE C-TERMINAL DOMAIN-CONTAINING PROTEIN"/>
    <property type="match status" value="1"/>
</dbReference>
<dbReference type="Pfam" id="PF21104">
    <property type="entry name" value="Glyco_hydro_78_N"/>
    <property type="match status" value="1"/>
</dbReference>
<dbReference type="SUPFAM" id="SSF48208">
    <property type="entry name" value="Six-hairpin glycosidases"/>
    <property type="match status" value="1"/>
</dbReference>
<evidence type="ECO:0000313" key="3">
    <source>
        <dbReference type="EMBL" id="SCY93951.1"/>
    </source>
</evidence>
<dbReference type="GO" id="GO:0005975">
    <property type="term" value="P:carbohydrate metabolic process"/>
    <property type="evidence" value="ECO:0007669"/>
    <property type="project" value="InterPro"/>
</dbReference>
<name>A0A1G5K184_9BACL</name>
<protein>
    <submittedName>
        <fullName evidence="3">Alpha-L-rhamnosidase</fullName>
    </submittedName>
</protein>
<dbReference type="STRING" id="582692.SAMN05720606_112218"/>
<gene>
    <name evidence="3" type="ORF">SAMN05720606_112218</name>
</gene>
<accession>A0A1G5K184</accession>
<dbReference type="InterPro" id="IPR008928">
    <property type="entry name" value="6-hairpin_glycosidase_sf"/>
</dbReference>
<dbReference type="InterPro" id="IPR035396">
    <property type="entry name" value="Bac_rhamnosid6H"/>
</dbReference>
<dbReference type="RefSeq" id="WP_244159365.1">
    <property type="nucleotide sequence ID" value="NZ_FMVM01000012.1"/>
</dbReference>
<dbReference type="Proteomes" id="UP000198538">
    <property type="component" value="Unassembled WGS sequence"/>
</dbReference>
<dbReference type="InterPro" id="IPR012341">
    <property type="entry name" value="6hp_glycosidase-like_sf"/>
</dbReference>
<evidence type="ECO:0000259" key="2">
    <source>
        <dbReference type="Pfam" id="PF21104"/>
    </source>
</evidence>
<dbReference type="InterPro" id="IPR049164">
    <property type="entry name" value="Glyco_hydro_78_N"/>
</dbReference>
<dbReference type="Gene3D" id="1.50.10.10">
    <property type="match status" value="1"/>
</dbReference>
<feature type="domain" description="Glycosyl hydrolase family 78 alpha-rhamnosidase N-terminal" evidence="2">
    <location>
        <begin position="38"/>
        <end position="179"/>
    </location>
</feature>
<organism evidence="3 4">
    <name type="scientific">Paenibacillus polysaccharolyticus</name>
    <dbReference type="NCBI Taxonomy" id="582692"/>
    <lineage>
        <taxon>Bacteria</taxon>
        <taxon>Bacillati</taxon>
        <taxon>Bacillota</taxon>
        <taxon>Bacilli</taxon>
        <taxon>Bacillales</taxon>
        <taxon>Paenibacillaceae</taxon>
        <taxon>Paenibacillus</taxon>
    </lineage>
</organism>
<proteinExistence type="predicted"/>
<dbReference type="Pfam" id="PF17389">
    <property type="entry name" value="Bac_rhamnosid6H"/>
    <property type="match status" value="1"/>
</dbReference>
<evidence type="ECO:0000259" key="1">
    <source>
        <dbReference type="Pfam" id="PF17389"/>
    </source>
</evidence>
<feature type="domain" description="Alpha-L-rhamnosidase six-hairpin glycosidase" evidence="1">
    <location>
        <begin position="197"/>
        <end position="522"/>
    </location>
</feature>
<dbReference type="PANTHER" id="PTHR34987">
    <property type="entry name" value="C, PUTATIVE (AFU_ORTHOLOGUE AFUA_3G02880)-RELATED"/>
    <property type="match status" value="1"/>
</dbReference>
<evidence type="ECO:0000313" key="4">
    <source>
        <dbReference type="Proteomes" id="UP000198538"/>
    </source>
</evidence>
<dbReference type="AlphaFoldDB" id="A0A1G5K184"/>
<dbReference type="EMBL" id="FMVM01000012">
    <property type="protein sequence ID" value="SCY93951.1"/>
    <property type="molecule type" value="Genomic_DNA"/>
</dbReference>
<reference evidence="4" key="1">
    <citation type="submission" date="2016-10" db="EMBL/GenBank/DDBJ databases">
        <authorList>
            <person name="Varghese N."/>
            <person name="Submissions S."/>
        </authorList>
    </citation>
    <scope>NUCLEOTIDE SEQUENCE [LARGE SCALE GENOMIC DNA]</scope>
    <source>
        <strain evidence="4">BL9</strain>
    </source>
</reference>
<sequence length="531" mass="61628">MSEKIISETKMGEHIINESWMDQSQQWIPKLHEQTVYPEQIVRSMSDSHAFQGWRMETIGPASVLPKQTLCKGDEITLDFSQHLVGYVTLSLLNVRSNADAPLRLKLTFGEMPCEVSEDFSTYEGWLSRSWLQDEVLNVDVLPGTVTLNRRYAFRYLKIEVLDTSIRYDIQIKDIYCRAVTSASMDAVPPLPENIDEELAQLDLVSIRTLRDCMQTVFEDGPKRDRRLWIGDLRLQALVNYETFGCNDLVKRCLYLFAGSRLEGGQVGACLYEKPEPYVDDIYLYDYALFFITTLWDYYEATKDRETLEVLWPVAREQIDIALKRLDARGVVQDDETWYCFLDWHEQLNKQAGAQAILIYGMKRGQWIARELGLSAQEEQIQMQVQQAERATLHYLWDEEQGFFISGEERQVSWASQVWMILAEVVDKDAAWALLQRLMNHKEAIPMNTPYMMHHYVESLLQCGKKEEALAQIRAYWGGMVKDGADTFWELYNPDDKTYSPYGSNLINSYCHAWSCTPSYFIRRIFASTAC</sequence>